<evidence type="ECO:0000313" key="2">
    <source>
        <dbReference type="EMBL" id="CAG8503824.1"/>
    </source>
</evidence>
<dbReference type="AlphaFoldDB" id="A0A9N9F1N7"/>
<keyword evidence="3" id="KW-1185">Reference proteome</keyword>
<keyword evidence="1" id="KW-0472">Membrane</keyword>
<feature type="transmembrane region" description="Helical" evidence="1">
    <location>
        <begin position="12"/>
        <end position="31"/>
    </location>
</feature>
<proteinExistence type="predicted"/>
<accession>A0A9N9F1N7</accession>
<dbReference type="OrthoDB" id="2486285at2759"/>
<evidence type="ECO:0000313" key="3">
    <source>
        <dbReference type="Proteomes" id="UP000789759"/>
    </source>
</evidence>
<keyword evidence="1" id="KW-0812">Transmembrane</keyword>
<evidence type="ECO:0000256" key="1">
    <source>
        <dbReference type="SAM" id="Phobius"/>
    </source>
</evidence>
<comment type="caution">
    <text evidence="2">The sequence shown here is derived from an EMBL/GenBank/DDBJ whole genome shotgun (WGS) entry which is preliminary data.</text>
</comment>
<feature type="transmembrane region" description="Helical" evidence="1">
    <location>
        <begin position="103"/>
        <end position="121"/>
    </location>
</feature>
<reference evidence="2" key="1">
    <citation type="submission" date="2021-06" db="EMBL/GenBank/DDBJ databases">
        <authorList>
            <person name="Kallberg Y."/>
            <person name="Tangrot J."/>
            <person name="Rosling A."/>
        </authorList>
    </citation>
    <scope>NUCLEOTIDE SEQUENCE</scope>
    <source>
        <strain evidence="2">FL966</strain>
    </source>
</reference>
<protein>
    <submittedName>
        <fullName evidence="2">10308_t:CDS:1</fullName>
    </submittedName>
</protein>
<dbReference type="EMBL" id="CAJVQA010001134">
    <property type="protein sequence ID" value="CAG8503824.1"/>
    <property type="molecule type" value="Genomic_DNA"/>
</dbReference>
<dbReference type="Proteomes" id="UP000789759">
    <property type="component" value="Unassembled WGS sequence"/>
</dbReference>
<keyword evidence="1" id="KW-1133">Transmembrane helix</keyword>
<name>A0A9N9F1N7_9GLOM</name>
<organism evidence="2 3">
    <name type="scientific">Cetraspora pellucida</name>
    <dbReference type="NCBI Taxonomy" id="1433469"/>
    <lineage>
        <taxon>Eukaryota</taxon>
        <taxon>Fungi</taxon>
        <taxon>Fungi incertae sedis</taxon>
        <taxon>Mucoromycota</taxon>
        <taxon>Glomeromycotina</taxon>
        <taxon>Glomeromycetes</taxon>
        <taxon>Diversisporales</taxon>
        <taxon>Gigasporaceae</taxon>
        <taxon>Cetraspora</taxon>
    </lineage>
</organism>
<sequence>MLMKGHYYESRYAYYVQVNLSAPITPTIYTIKFTYSTSTKYLEETDGLYGYCYTNSSNSYSHPDGINEPKRIYECGDIILFSIIVRKNQQFQPDVDVSLGPSFALDVLSFICTLLSIFLFWKSERMPQGNQQLYKNEESYNHEESYNPSEVVSNVASYYQPSQVMGTVTTPYKYT</sequence>
<gene>
    <name evidence="2" type="ORF">CPELLU_LOCUS2583</name>
</gene>